<accession>A0A7T0NAW3</accession>
<organism evidence="2 3">
    <name type="scientific">Arthrobacter phage Jinkies</name>
    <dbReference type="NCBI Taxonomy" id="2743903"/>
    <lineage>
        <taxon>Viruses</taxon>
        <taxon>Duplodnaviria</taxon>
        <taxon>Heunggongvirae</taxon>
        <taxon>Uroviricota</taxon>
        <taxon>Caudoviricetes</taxon>
        <taxon>Berryhillviridae</taxon>
        <taxon>Jinkiesvirus</taxon>
        <taxon>Jinkiesvirus jinkies</taxon>
    </lineage>
</organism>
<keyword evidence="3" id="KW-1185">Reference proteome</keyword>
<feature type="region of interest" description="Disordered" evidence="1">
    <location>
        <begin position="34"/>
        <end position="67"/>
    </location>
</feature>
<evidence type="ECO:0000313" key="3">
    <source>
        <dbReference type="Proteomes" id="UP000594363"/>
    </source>
</evidence>
<evidence type="ECO:0000313" key="2">
    <source>
        <dbReference type="EMBL" id="QPK40215.1"/>
    </source>
</evidence>
<feature type="compositionally biased region" description="Basic and acidic residues" evidence="1">
    <location>
        <begin position="50"/>
        <end position="64"/>
    </location>
</feature>
<gene>
    <name evidence="2" type="primary">84</name>
    <name evidence="2" type="ORF">SEA_JINKIES_84</name>
</gene>
<dbReference type="Proteomes" id="UP000594363">
    <property type="component" value="Segment"/>
</dbReference>
<dbReference type="EMBL" id="MT498043">
    <property type="protein sequence ID" value="QPK40215.1"/>
    <property type="molecule type" value="Genomic_DNA"/>
</dbReference>
<protein>
    <submittedName>
        <fullName evidence="2">Helix-turn-helix DNA binding domain protein</fullName>
    </submittedName>
</protein>
<name>A0A7T0NAW3_9CAUD</name>
<evidence type="ECO:0000256" key="1">
    <source>
        <dbReference type="SAM" id="MobiDB-lite"/>
    </source>
</evidence>
<sequence length="105" mass="11897">MALTNQSHRRPDDLLDYEELAEYIGVSLESARAYNSRATDHRKKAARSGDPSHIRPGDLPEPDRYAGQSPLWYRSTIDEWQKVRPGRGNVTAPTPVIRRRALATV</sequence>
<reference evidence="2 3" key="1">
    <citation type="submission" date="2020-05" db="EMBL/GenBank/DDBJ databases">
        <authorList>
            <person name="Bohanan V.A."/>
            <person name="Brazelton B.R."/>
            <person name="Coffey L.M."/>
            <person name="Donovan A.R."/>
            <person name="Gales A.C."/>
            <person name="Glasscock A.J."/>
            <person name="Grill M."/>
            <person name="Harper M.C."/>
            <person name="Hollowell C.E."/>
            <person name="Liu T.Y."/>
            <person name="Mansour C."/>
            <person name="McDowell A.D."/>
            <person name="Miller T.E."/>
            <person name="Nash A.G."/>
            <person name="Seo J."/>
            <person name="Sherman Z.A."/>
            <person name="Albert R.M."/>
            <person name="Ayala A."/>
            <person name="Monti D.L."/>
            <person name="Garlena R.A."/>
            <person name="Russell D.A."/>
            <person name="Pope W.H."/>
            <person name="Jacobs-Sera D."/>
            <person name="Hatfull G.F."/>
        </authorList>
    </citation>
    <scope>NUCLEOTIDE SEQUENCE [LARGE SCALE GENOMIC DNA]</scope>
</reference>
<proteinExistence type="predicted"/>